<dbReference type="EMBL" id="CYUD01000001">
    <property type="protein sequence ID" value="CUJ86029.1"/>
    <property type="molecule type" value="Genomic_DNA"/>
</dbReference>
<dbReference type="PROSITE" id="PS50862">
    <property type="entry name" value="AA_TRNA_LIGASE_II"/>
    <property type="match status" value="1"/>
</dbReference>
<comment type="similarity">
    <text evidence="10">Belongs to the class-II aminoacyl-tRNA synthetase family. ProS type 2 subfamily.</text>
</comment>
<dbReference type="NCBIfam" id="TIGR00409">
    <property type="entry name" value="proS_fam_II"/>
    <property type="match status" value="1"/>
</dbReference>
<evidence type="ECO:0000256" key="10">
    <source>
        <dbReference type="HAMAP-Rule" id="MF_01570"/>
    </source>
</evidence>
<dbReference type="Gene3D" id="3.30.930.10">
    <property type="entry name" value="Bira Bifunctional Protein, Domain 2"/>
    <property type="match status" value="1"/>
</dbReference>
<dbReference type="HAMAP" id="MF_01570">
    <property type="entry name" value="Pro_tRNA_synth_type2"/>
    <property type="match status" value="1"/>
</dbReference>
<keyword evidence="8 10" id="KW-0030">Aminoacyl-tRNA synthetase</keyword>
<dbReference type="STRING" id="1715692.RUE5091_00416"/>
<evidence type="ECO:0000256" key="6">
    <source>
        <dbReference type="ARBA" id="ARBA00022840"/>
    </source>
</evidence>
<dbReference type="GO" id="GO:0005829">
    <property type="term" value="C:cytosol"/>
    <property type="evidence" value="ECO:0007669"/>
    <property type="project" value="TreeGrafter"/>
</dbReference>
<dbReference type="PANTHER" id="PTHR42753:SF2">
    <property type="entry name" value="PROLINE--TRNA LIGASE"/>
    <property type="match status" value="1"/>
</dbReference>
<organism evidence="12 13">
    <name type="scientific">Ruegeria denitrificans</name>
    <dbReference type="NCBI Taxonomy" id="1715692"/>
    <lineage>
        <taxon>Bacteria</taxon>
        <taxon>Pseudomonadati</taxon>
        <taxon>Pseudomonadota</taxon>
        <taxon>Alphaproteobacteria</taxon>
        <taxon>Rhodobacterales</taxon>
        <taxon>Roseobacteraceae</taxon>
        <taxon>Ruegeria</taxon>
    </lineage>
</organism>
<dbReference type="InterPro" id="IPR045864">
    <property type="entry name" value="aa-tRNA-synth_II/BPL/LPL"/>
</dbReference>
<comment type="catalytic activity">
    <reaction evidence="9 10">
        <text>tRNA(Pro) + L-proline + ATP = L-prolyl-tRNA(Pro) + AMP + diphosphate</text>
        <dbReference type="Rhea" id="RHEA:14305"/>
        <dbReference type="Rhea" id="RHEA-COMP:9700"/>
        <dbReference type="Rhea" id="RHEA-COMP:9702"/>
        <dbReference type="ChEBI" id="CHEBI:30616"/>
        <dbReference type="ChEBI" id="CHEBI:33019"/>
        <dbReference type="ChEBI" id="CHEBI:60039"/>
        <dbReference type="ChEBI" id="CHEBI:78442"/>
        <dbReference type="ChEBI" id="CHEBI:78532"/>
        <dbReference type="ChEBI" id="CHEBI:456215"/>
        <dbReference type="EC" id="6.1.1.15"/>
    </reaction>
</comment>
<dbReference type="Pfam" id="PF00587">
    <property type="entry name" value="tRNA-synt_2b"/>
    <property type="match status" value="1"/>
</dbReference>
<dbReference type="CDD" id="cd00861">
    <property type="entry name" value="ProRS_anticodon_short"/>
    <property type="match status" value="1"/>
</dbReference>
<dbReference type="PRINTS" id="PR01046">
    <property type="entry name" value="TRNASYNTHPRO"/>
</dbReference>
<dbReference type="InterPro" id="IPR050062">
    <property type="entry name" value="Pro-tRNA_synthetase"/>
</dbReference>
<evidence type="ECO:0000256" key="8">
    <source>
        <dbReference type="ARBA" id="ARBA00023146"/>
    </source>
</evidence>
<dbReference type="SUPFAM" id="SSF55681">
    <property type="entry name" value="Class II aaRS and biotin synthetases"/>
    <property type="match status" value="1"/>
</dbReference>
<dbReference type="SUPFAM" id="SSF52954">
    <property type="entry name" value="Class II aaRS ABD-related"/>
    <property type="match status" value="1"/>
</dbReference>
<dbReference type="RefSeq" id="WP_058280189.1">
    <property type="nucleotide sequence ID" value="NZ_CYUD01000001.1"/>
</dbReference>
<evidence type="ECO:0000259" key="11">
    <source>
        <dbReference type="PROSITE" id="PS50862"/>
    </source>
</evidence>
<protein>
    <recommendedName>
        <fullName evidence="10">Proline--tRNA ligase</fullName>
        <ecNumber evidence="10">6.1.1.15</ecNumber>
    </recommendedName>
    <alternativeName>
        <fullName evidence="10">Prolyl-tRNA synthetase</fullName>
        <shortName evidence="10">ProRS</shortName>
    </alternativeName>
</protein>
<dbReference type="Proteomes" id="UP000051260">
    <property type="component" value="Unassembled WGS sequence"/>
</dbReference>
<evidence type="ECO:0000256" key="2">
    <source>
        <dbReference type="ARBA" id="ARBA00011738"/>
    </source>
</evidence>
<dbReference type="InterPro" id="IPR006195">
    <property type="entry name" value="aa-tRNA-synth_II"/>
</dbReference>
<dbReference type="InterPro" id="IPR002314">
    <property type="entry name" value="aa-tRNA-synt_IIb"/>
</dbReference>
<dbReference type="GO" id="GO:0006433">
    <property type="term" value="P:prolyl-tRNA aminoacylation"/>
    <property type="evidence" value="ECO:0007669"/>
    <property type="project" value="UniProtKB-UniRule"/>
</dbReference>
<dbReference type="InterPro" id="IPR002316">
    <property type="entry name" value="Pro-tRNA-ligase_IIa"/>
</dbReference>
<keyword evidence="6 10" id="KW-0067">ATP-binding</keyword>
<dbReference type="PANTHER" id="PTHR42753">
    <property type="entry name" value="MITOCHONDRIAL RIBOSOME PROTEIN L39/PROLYL-TRNA LIGASE FAMILY MEMBER"/>
    <property type="match status" value="1"/>
</dbReference>
<keyword evidence="3 10" id="KW-0963">Cytoplasm</keyword>
<dbReference type="InterPro" id="IPR004154">
    <property type="entry name" value="Anticodon-bd"/>
</dbReference>
<dbReference type="InterPro" id="IPR044140">
    <property type="entry name" value="ProRS_anticodon_short"/>
</dbReference>
<proteinExistence type="inferred from homology"/>
<evidence type="ECO:0000256" key="3">
    <source>
        <dbReference type="ARBA" id="ARBA00022490"/>
    </source>
</evidence>
<dbReference type="AlphaFoldDB" id="A0A0P1I217"/>
<comment type="subunit">
    <text evidence="2 10">Homodimer.</text>
</comment>
<name>A0A0P1I217_9RHOB</name>
<evidence type="ECO:0000256" key="9">
    <source>
        <dbReference type="ARBA" id="ARBA00047671"/>
    </source>
</evidence>
<evidence type="ECO:0000313" key="12">
    <source>
        <dbReference type="EMBL" id="CUJ86029.1"/>
    </source>
</evidence>
<dbReference type="Gene3D" id="3.40.50.800">
    <property type="entry name" value="Anticodon-binding domain"/>
    <property type="match status" value="1"/>
</dbReference>
<feature type="domain" description="Aminoacyl-transfer RNA synthetases class-II family profile" evidence="11">
    <location>
        <begin position="33"/>
        <end position="341"/>
    </location>
</feature>
<dbReference type="OrthoDB" id="9809052at2"/>
<keyword evidence="4 10" id="KW-0436">Ligase</keyword>
<keyword evidence="7 10" id="KW-0648">Protein biosynthesis</keyword>
<comment type="subcellular location">
    <subcellularLocation>
        <location evidence="1 10">Cytoplasm</location>
    </subcellularLocation>
</comment>
<accession>A0A0P1I217</accession>
<dbReference type="NCBIfam" id="NF008979">
    <property type="entry name" value="PRK12325.1"/>
    <property type="match status" value="1"/>
</dbReference>
<dbReference type="InterPro" id="IPR036621">
    <property type="entry name" value="Anticodon-bd_dom_sf"/>
</dbReference>
<dbReference type="FunFam" id="3.30.930.10:FF:000042">
    <property type="entry name" value="probable proline--tRNA ligase, mitochondrial"/>
    <property type="match status" value="1"/>
</dbReference>
<dbReference type="InterPro" id="IPR033730">
    <property type="entry name" value="ProRS_core_prok"/>
</dbReference>
<keyword evidence="5 10" id="KW-0547">Nucleotide-binding</keyword>
<dbReference type="CDD" id="cd00779">
    <property type="entry name" value="ProRS_core_prok"/>
    <property type="match status" value="1"/>
</dbReference>
<dbReference type="EC" id="6.1.1.15" evidence="10"/>
<evidence type="ECO:0000256" key="4">
    <source>
        <dbReference type="ARBA" id="ARBA00022598"/>
    </source>
</evidence>
<comment type="function">
    <text evidence="10">Catalyzes the attachment of proline to tRNA(Pro) in a two-step reaction: proline is first activated by ATP to form Pro-AMP and then transferred to the acceptor end of tRNA(Pro).</text>
</comment>
<dbReference type="GO" id="GO:0004827">
    <property type="term" value="F:proline-tRNA ligase activity"/>
    <property type="evidence" value="ECO:0007669"/>
    <property type="project" value="UniProtKB-UniRule"/>
</dbReference>
<dbReference type="InterPro" id="IPR004500">
    <property type="entry name" value="Pro-tRNA-synth_IIa_bac-type"/>
</dbReference>
<evidence type="ECO:0000256" key="5">
    <source>
        <dbReference type="ARBA" id="ARBA00022741"/>
    </source>
</evidence>
<evidence type="ECO:0000256" key="1">
    <source>
        <dbReference type="ARBA" id="ARBA00004496"/>
    </source>
</evidence>
<keyword evidence="13" id="KW-1185">Reference proteome</keyword>
<reference evidence="13" key="1">
    <citation type="submission" date="2015-09" db="EMBL/GenBank/DDBJ databases">
        <authorList>
            <person name="Rodrigo-Torres L."/>
            <person name="Arahal D.R."/>
        </authorList>
    </citation>
    <scope>NUCLEOTIDE SEQUENCE [LARGE SCALE GENOMIC DNA]</scope>
    <source>
        <strain evidence="13">CECT 5091</strain>
    </source>
</reference>
<dbReference type="Pfam" id="PF03129">
    <property type="entry name" value="HGTP_anticodon"/>
    <property type="match status" value="1"/>
</dbReference>
<evidence type="ECO:0000256" key="7">
    <source>
        <dbReference type="ARBA" id="ARBA00022917"/>
    </source>
</evidence>
<gene>
    <name evidence="10 12" type="primary">proS</name>
    <name evidence="12" type="ORF">RUE5091_00416</name>
</gene>
<dbReference type="InterPro" id="IPR023716">
    <property type="entry name" value="Prolyl-tRNA_ligase_IIa_type2"/>
</dbReference>
<dbReference type="GO" id="GO:0005524">
    <property type="term" value="F:ATP binding"/>
    <property type="evidence" value="ECO:0007669"/>
    <property type="project" value="UniProtKB-UniRule"/>
</dbReference>
<sequence length="446" mass="50586">MRLSRYFLPVLKENPSEAQIVSHRLMLRAGMIKQAAAGIYSWLPMGFKVLRKLENIIHEEQARAGHIAIQMPIIQSADLWRESGRYDDYGQEMLRMKDRHDRDMLFTPTAEELVTDIFRGHVNSYKDLPLTLYQIQWKFRDEIRPRFGVMRGREFYMKDGYNFDLTKEDALHAYNRHLVTYLRTYERMGLQAIPMRADSGPIGGDNTHEFLVLADTGESEVFYDSAVTDLSFGDRQIDYDDRAQCQAILEEFTSKYARTDETHDEALFNQVPEDRRRVARGIEVGQIFYFGTKYSEAMGATVQGPDGKPTPVHMGSHGIGVSRLIGAIIEASHDDKGIIWPEGVTPFHCGIVNLKQGDDEADAACDKLYGALTALGLEPLYDDRNERAGGKFATMDLIGLPWRITVGPRGLKNGVVELTCRRTGESEELSPEAAVTKVAEIYEQFI</sequence>
<evidence type="ECO:0000313" key="13">
    <source>
        <dbReference type="Proteomes" id="UP000051260"/>
    </source>
</evidence>